<keyword evidence="1" id="KW-0812">Transmembrane</keyword>
<feature type="transmembrane region" description="Helical" evidence="1">
    <location>
        <begin position="146"/>
        <end position="164"/>
    </location>
</feature>
<reference evidence="2 3" key="1">
    <citation type="submission" date="2018-12" db="EMBL/GenBank/DDBJ databases">
        <title>Marinifilum JC070 sp. nov., a marine bacterium isolated from Yongle Blue Hole in the South China Sea.</title>
        <authorList>
            <person name="Fu T."/>
        </authorList>
    </citation>
    <scope>NUCLEOTIDE SEQUENCE [LARGE SCALE GENOMIC DNA]</scope>
    <source>
        <strain evidence="2 3">JC070</strain>
    </source>
</reference>
<accession>A0ABX1WZP2</accession>
<dbReference type="RefSeq" id="WP_171596864.1">
    <property type="nucleotide sequence ID" value="NZ_RZNH01000037.1"/>
</dbReference>
<dbReference type="Proteomes" id="UP000732105">
    <property type="component" value="Unassembled WGS sequence"/>
</dbReference>
<evidence type="ECO:0000313" key="2">
    <source>
        <dbReference type="EMBL" id="NOU61604.1"/>
    </source>
</evidence>
<evidence type="ECO:0000256" key="1">
    <source>
        <dbReference type="SAM" id="Phobius"/>
    </source>
</evidence>
<evidence type="ECO:0000313" key="3">
    <source>
        <dbReference type="Proteomes" id="UP000732105"/>
    </source>
</evidence>
<feature type="transmembrane region" description="Helical" evidence="1">
    <location>
        <begin position="90"/>
        <end position="109"/>
    </location>
</feature>
<keyword evidence="1" id="KW-0472">Membrane</keyword>
<evidence type="ECO:0008006" key="4">
    <source>
        <dbReference type="Google" id="ProtNLM"/>
    </source>
</evidence>
<sequence>MIQFLRQLKCRYALLIFLSILLILRYTSSGIVFAKVKDSEFILNNFLIYNYLYNTIVYLLKIAVVTLLILGGTLLSGYKLKSKQVLKTVILANFVYFFRYIAVITWASFNWSTYNMESLRTFNSKTFLTLKLGDADHILAQFLKSFSLYDIIFVFALLLLTTLLNDIKWKQSTKIIFSSYVPAIIVYALFVVFLTEL</sequence>
<name>A0ABX1WZP2_9BACT</name>
<dbReference type="EMBL" id="RZNH01000037">
    <property type="protein sequence ID" value="NOU61604.1"/>
    <property type="molecule type" value="Genomic_DNA"/>
</dbReference>
<proteinExistence type="predicted"/>
<keyword evidence="1" id="KW-1133">Transmembrane helix</keyword>
<comment type="caution">
    <text evidence="2">The sequence shown here is derived from an EMBL/GenBank/DDBJ whole genome shotgun (WGS) entry which is preliminary data.</text>
</comment>
<feature type="transmembrane region" description="Helical" evidence="1">
    <location>
        <begin position="58"/>
        <end position="78"/>
    </location>
</feature>
<feature type="transmembrane region" description="Helical" evidence="1">
    <location>
        <begin position="176"/>
        <end position="195"/>
    </location>
</feature>
<organism evidence="2 3">
    <name type="scientific">Marinifilum caeruleilacunae</name>
    <dbReference type="NCBI Taxonomy" id="2499076"/>
    <lineage>
        <taxon>Bacteria</taxon>
        <taxon>Pseudomonadati</taxon>
        <taxon>Bacteroidota</taxon>
        <taxon>Bacteroidia</taxon>
        <taxon>Marinilabiliales</taxon>
        <taxon>Marinifilaceae</taxon>
    </lineage>
</organism>
<gene>
    <name evidence="2" type="ORF">ELS83_17520</name>
</gene>
<keyword evidence="3" id="KW-1185">Reference proteome</keyword>
<protein>
    <recommendedName>
        <fullName evidence="4">Yip1 domain-containing protein</fullName>
    </recommendedName>
</protein>